<organism evidence="8">
    <name type="scientific">Culicoides sonorensis</name>
    <name type="common">Biting midge</name>
    <dbReference type="NCBI Taxonomy" id="179676"/>
    <lineage>
        <taxon>Eukaryota</taxon>
        <taxon>Metazoa</taxon>
        <taxon>Ecdysozoa</taxon>
        <taxon>Arthropoda</taxon>
        <taxon>Hexapoda</taxon>
        <taxon>Insecta</taxon>
        <taxon>Pterygota</taxon>
        <taxon>Neoptera</taxon>
        <taxon>Endopterygota</taxon>
        <taxon>Diptera</taxon>
        <taxon>Nematocera</taxon>
        <taxon>Chironomoidea</taxon>
        <taxon>Ceratopogonidae</taxon>
        <taxon>Ceratopogoninae</taxon>
        <taxon>Culicoides</taxon>
        <taxon>Monoculicoides</taxon>
    </lineage>
</organism>
<evidence type="ECO:0000259" key="6">
    <source>
        <dbReference type="PROSITE" id="PS50850"/>
    </source>
</evidence>
<keyword evidence="4 5" id="KW-0472">Membrane</keyword>
<feature type="transmembrane region" description="Helical" evidence="5">
    <location>
        <begin position="160"/>
        <end position="179"/>
    </location>
</feature>
<dbReference type="InterPro" id="IPR050549">
    <property type="entry name" value="MFS_Trehalose_Transporter"/>
</dbReference>
<sequence length="277" mass="31131">MECKSDDSEKGSYKKLDLMDVNGFDSKPPDYKEISAFRRILPQVFASAAQNLLILDLAMAMNFPTIAIPPLRGIRNREDDEVITFTEVHSSWFASMAFICQPIGSILSGVIVEKLGRKHAMMVVNIPHIVAWIMLYFAQDIYTVFIANLLLGLGVGFMEAPGISFCTNVGIISVPWIMVSEIYPNKTRGMASGITAAINYLMFFISTKTYYDLETSVSLFGVITIYGAVGFIGTIFVYFFLPETEGRTLEEIEEHFSNNRLKLTDRKIASQRLLDKR</sequence>
<evidence type="ECO:0000256" key="4">
    <source>
        <dbReference type="ARBA" id="ARBA00023136"/>
    </source>
</evidence>
<evidence type="ECO:0000256" key="3">
    <source>
        <dbReference type="ARBA" id="ARBA00022989"/>
    </source>
</evidence>
<keyword evidence="2 5" id="KW-0812">Transmembrane</keyword>
<dbReference type="EMBL" id="UFQS01000083">
    <property type="protein sequence ID" value="SSW99066.1"/>
    <property type="molecule type" value="Genomic_DNA"/>
</dbReference>
<name>A0A336M0F0_CULSO</name>
<dbReference type="EMBL" id="UFQT01000083">
    <property type="protein sequence ID" value="SSX19448.1"/>
    <property type="molecule type" value="Genomic_DNA"/>
</dbReference>
<dbReference type="InterPro" id="IPR020846">
    <property type="entry name" value="MFS_dom"/>
</dbReference>
<dbReference type="PROSITE" id="PS50850">
    <property type="entry name" value="MFS"/>
    <property type="match status" value="1"/>
</dbReference>
<evidence type="ECO:0000256" key="2">
    <source>
        <dbReference type="ARBA" id="ARBA00022692"/>
    </source>
</evidence>
<feature type="transmembrane region" description="Helical" evidence="5">
    <location>
        <begin position="52"/>
        <end position="71"/>
    </location>
</feature>
<feature type="transmembrane region" description="Helical" evidence="5">
    <location>
        <begin position="191"/>
        <end position="211"/>
    </location>
</feature>
<evidence type="ECO:0000313" key="7">
    <source>
        <dbReference type="EMBL" id="SSW99066.1"/>
    </source>
</evidence>
<dbReference type="VEuPathDB" id="VectorBase:CSON014627"/>
<dbReference type="InterPro" id="IPR005828">
    <property type="entry name" value="MFS_sugar_transport-like"/>
</dbReference>
<dbReference type="Pfam" id="PF00083">
    <property type="entry name" value="Sugar_tr"/>
    <property type="match status" value="2"/>
</dbReference>
<reference evidence="7" key="1">
    <citation type="submission" date="2018-04" db="EMBL/GenBank/DDBJ databases">
        <authorList>
            <person name="Go L.Y."/>
            <person name="Mitchell J.A."/>
        </authorList>
    </citation>
    <scope>NUCLEOTIDE SEQUENCE</scope>
    <source>
        <tissue evidence="7">Whole organism</tissue>
    </source>
</reference>
<evidence type="ECO:0000313" key="8">
    <source>
        <dbReference type="EMBL" id="SSX19448.1"/>
    </source>
</evidence>
<evidence type="ECO:0000256" key="1">
    <source>
        <dbReference type="ARBA" id="ARBA00004141"/>
    </source>
</evidence>
<dbReference type="PANTHER" id="PTHR48021">
    <property type="match status" value="1"/>
</dbReference>
<evidence type="ECO:0000256" key="5">
    <source>
        <dbReference type="SAM" id="Phobius"/>
    </source>
</evidence>
<dbReference type="SUPFAM" id="SSF103473">
    <property type="entry name" value="MFS general substrate transporter"/>
    <property type="match status" value="2"/>
</dbReference>
<reference evidence="8" key="2">
    <citation type="submission" date="2018-07" db="EMBL/GenBank/DDBJ databases">
        <authorList>
            <person name="Quirk P.G."/>
            <person name="Krulwich T.A."/>
        </authorList>
    </citation>
    <scope>NUCLEOTIDE SEQUENCE</scope>
</reference>
<gene>
    <name evidence="8" type="primary">CSON014627</name>
</gene>
<comment type="subcellular location">
    <subcellularLocation>
        <location evidence="1">Membrane</location>
        <topology evidence="1">Multi-pass membrane protein</topology>
    </subcellularLocation>
</comment>
<feature type="transmembrane region" description="Helical" evidence="5">
    <location>
        <begin position="217"/>
        <end position="241"/>
    </location>
</feature>
<proteinExistence type="predicted"/>
<feature type="transmembrane region" description="Helical" evidence="5">
    <location>
        <begin position="91"/>
        <end position="112"/>
    </location>
</feature>
<dbReference type="AlphaFoldDB" id="A0A336M0F0"/>
<keyword evidence="3 5" id="KW-1133">Transmembrane helix</keyword>
<feature type="transmembrane region" description="Helical" evidence="5">
    <location>
        <begin position="133"/>
        <end position="154"/>
    </location>
</feature>
<dbReference type="GO" id="GO:0022857">
    <property type="term" value="F:transmembrane transporter activity"/>
    <property type="evidence" value="ECO:0007669"/>
    <property type="project" value="InterPro"/>
</dbReference>
<dbReference type="InterPro" id="IPR036259">
    <property type="entry name" value="MFS_trans_sf"/>
</dbReference>
<accession>A0A336M0F0</accession>
<dbReference type="PANTHER" id="PTHR48021:SF39">
    <property type="entry name" value="MAJOR FACILITATOR SUPERFAMILY (MFS) PROFILE DOMAIN-CONTAINING PROTEIN"/>
    <property type="match status" value="1"/>
</dbReference>
<feature type="domain" description="Major facilitator superfamily (MFS) profile" evidence="6">
    <location>
        <begin position="42"/>
        <end position="277"/>
    </location>
</feature>
<dbReference type="GO" id="GO:0016020">
    <property type="term" value="C:membrane"/>
    <property type="evidence" value="ECO:0007669"/>
    <property type="project" value="UniProtKB-SubCell"/>
</dbReference>
<protein>
    <submittedName>
        <fullName evidence="8">CSON014627 protein</fullName>
    </submittedName>
</protein>
<dbReference type="Gene3D" id="1.20.1250.20">
    <property type="entry name" value="MFS general substrate transporter like domains"/>
    <property type="match status" value="2"/>
</dbReference>